<dbReference type="AlphaFoldDB" id="A0AAD5MD96"/>
<accession>A0AAD5MD96</accession>
<gene>
    <name evidence="1" type="ORF">KIN20_000433</name>
</gene>
<organism evidence="1 2">
    <name type="scientific">Parelaphostrongylus tenuis</name>
    <name type="common">Meningeal worm</name>
    <dbReference type="NCBI Taxonomy" id="148309"/>
    <lineage>
        <taxon>Eukaryota</taxon>
        <taxon>Metazoa</taxon>
        <taxon>Ecdysozoa</taxon>
        <taxon>Nematoda</taxon>
        <taxon>Chromadorea</taxon>
        <taxon>Rhabditida</taxon>
        <taxon>Rhabditina</taxon>
        <taxon>Rhabditomorpha</taxon>
        <taxon>Strongyloidea</taxon>
        <taxon>Metastrongylidae</taxon>
        <taxon>Parelaphostrongylus</taxon>
    </lineage>
</organism>
<sequence length="53" mass="5979">MSHFDDSSTENQDVKKVILVQVQTNFIKRSTEKGVVTEDYEFVVGGLKNCVSK</sequence>
<dbReference type="EMBL" id="JAHQIW010000071">
    <property type="protein sequence ID" value="KAJ1345814.1"/>
    <property type="molecule type" value="Genomic_DNA"/>
</dbReference>
<dbReference type="Proteomes" id="UP001196413">
    <property type="component" value="Unassembled WGS sequence"/>
</dbReference>
<comment type="caution">
    <text evidence="1">The sequence shown here is derived from an EMBL/GenBank/DDBJ whole genome shotgun (WGS) entry which is preliminary data.</text>
</comment>
<keyword evidence="2" id="KW-1185">Reference proteome</keyword>
<proteinExistence type="predicted"/>
<evidence type="ECO:0000313" key="1">
    <source>
        <dbReference type="EMBL" id="KAJ1345814.1"/>
    </source>
</evidence>
<reference evidence="1" key="1">
    <citation type="submission" date="2021-06" db="EMBL/GenBank/DDBJ databases">
        <title>Parelaphostrongylus tenuis whole genome reference sequence.</title>
        <authorList>
            <person name="Garwood T.J."/>
            <person name="Larsen P.A."/>
            <person name="Fountain-Jones N.M."/>
            <person name="Garbe J.R."/>
            <person name="Macchietto M.G."/>
            <person name="Kania S.A."/>
            <person name="Gerhold R.W."/>
            <person name="Richards J.E."/>
            <person name="Wolf T.M."/>
        </authorList>
    </citation>
    <scope>NUCLEOTIDE SEQUENCE</scope>
    <source>
        <strain evidence="1">MNPRO001-30</strain>
        <tissue evidence="1">Meninges</tissue>
    </source>
</reference>
<name>A0AAD5MD96_PARTN</name>
<protein>
    <submittedName>
        <fullName evidence="1">Uncharacterized protein</fullName>
    </submittedName>
</protein>
<evidence type="ECO:0000313" key="2">
    <source>
        <dbReference type="Proteomes" id="UP001196413"/>
    </source>
</evidence>